<comment type="caution">
    <text evidence="2">The sequence shown here is derived from an EMBL/GenBank/DDBJ whole genome shotgun (WGS) entry which is preliminary data.</text>
</comment>
<evidence type="ECO:0000256" key="1">
    <source>
        <dbReference type="SAM" id="MobiDB-lite"/>
    </source>
</evidence>
<name>A0ABR2JYB7_9EUKA</name>
<sequence>MGNRNCPWRLRPILTLYRTIEKKSGTFCTFVRRENDISKVQRKLEEEITNIKEETSNRIIQYSNLEKMINTERNDRKNDISNLHEQINEETANLTNELSTISKQMNEERTNQEEALKEQKEAQELLKSEIEALKSQLAEEQTKSNQGSDELSTVPTNKDDDRFESIEESLRCLKHEIKLLKSEPREESPVEMTNTTIPDSTTVDLKPICIYRLVKSPTVGL</sequence>
<reference evidence="2 3" key="1">
    <citation type="submission" date="2024-04" db="EMBL/GenBank/DDBJ databases">
        <title>Tritrichomonas musculus Genome.</title>
        <authorList>
            <person name="Alves-Ferreira E."/>
            <person name="Grigg M."/>
            <person name="Lorenzi H."/>
            <person name="Galac M."/>
        </authorList>
    </citation>
    <scope>NUCLEOTIDE SEQUENCE [LARGE SCALE GENOMIC DNA]</scope>
    <source>
        <strain evidence="2 3">EAF2021</strain>
    </source>
</reference>
<dbReference type="EMBL" id="JAPFFF010000008">
    <property type="protein sequence ID" value="KAK8883633.1"/>
    <property type="molecule type" value="Genomic_DNA"/>
</dbReference>
<accession>A0ABR2JYB7</accession>
<dbReference type="Proteomes" id="UP001470230">
    <property type="component" value="Unassembled WGS sequence"/>
</dbReference>
<feature type="compositionally biased region" description="Polar residues" evidence="1">
    <location>
        <begin position="143"/>
        <end position="156"/>
    </location>
</feature>
<evidence type="ECO:0000313" key="3">
    <source>
        <dbReference type="Proteomes" id="UP001470230"/>
    </source>
</evidence>
<gene>
    <name evidence="2" type="ORF">M9Y10_042728</name>
</gene>
<organism evidence="2 3">
    <name type="scientific">Tritrichomonas musculus</name>
    <dbReference type="NCBI Taxonomy" id="1915356"/>
    <lineage>
        <taxon>Eukaryota</taxon>
        <taxon>Metamonada</taxon>
        <taxon>Parabasalia</taxon>
        <taxon>Tritrichomonadida</taxon>
        <taxon>Tritrichomonadidae</taxon>
        <taxon>Tritrichomonas</taxon>
    </lineage>
</organism>
<evidence type="ECO:0000313" key="2">
    <source>
        <dbReference type="EMBL" id="KAK8883633.1"/>
    </source>
</evidence>
<protein>
    <submittedName>
        <fullName evidence="2">Uncharacterized protein</fullName>
    </submittedName>
</protein>
<proteinExistence type="predicted"/>
<feature type="region of interest" description="Disordered" evidence="1">
    <location>
        <begin position="137"/>
        <end position="161"/>
    </location>
</feature>
<keyword evidence="3" id="KW-1185">Reference proteome</keyword>